<dbReference type="STRING" id="661478.OP10G_3262"/>
<proteinExistence type="predicted"/>
<sequence length="320" mass="33968">MRILLTGATGFVGRACVERLAGHDLVAAVRGGSESKPLAASLRAVEVGDIGPTTDWAEALVGVDAVLHVAGRAHVLREPDADAISRFRAVNTEGTRVLAEAAARAGVRRFVFVSSIGVHGRGQAADYKGPGYSPADEPAPRDDYAVSKLEAERILLPMKEIGPVVVRPPLVYGPNVPGNLRTLLGLIRRGLPLPFQGVRNRRSMIGVRNLADLLAITLEHPSAAGEIFNVADADEVSTPEIVRALATGLGRPARLFPLPSGLVGGLARLARKEKMYEQLFGSFVVDGSRARDLLAWTPPQSIQDGLVECGRSYAEARAQG</sequence>
<dbReference type="eggNOG" id="COG0451">
    <property type="taxonomic scope" value="Bacteria"/>
</dbReference>
<dbReference type="PANTHER" id="PTHR48079:SF6">
    <property type="entry name" value="NAD(P)-BINDING DOMAIN-CONTAINING PROTEIN-RELATED"/>
    <property type="match status" value="1"/>
</dbReference>
<dbReference type="PANTHER" id="PTHR48079">
    <property type="entry name" value="PROTEIN YEEZ"/>
    <property type="match status" value="1"/>
</dbReference>
<organism evidence="2 3">
    <name type="scientific">Fimbriimonas ginsengisoli Gsoil 348</name>
    <dbReference type="NCBI Taxonomy" id="661478"/>
    <lineage>
        <taxon>Bacteria</taxon>
        <taxon>Bacillati</taxon>
        <taxon>Armatimonadota</taxon>
        <taxon>Fimbriimonadia</taxon>
        <taxon>Fimbriimonadales</taxon>
        <taxon>Fimbriimonadaceae</taxon>
        <taxon>Fimbriimonas</taxon>
    </lineage>
</organism>
<dbReference type="InterPro" id="IPR036291">
    <property type="entry name" value="NAD(P)-bd_dom_sf"/>
</dbReference>
<name>A0A068NV52_FIMGI</name>
<evidence type="ECO:0000313" key="2">
    <source>
        <dbReference type="EMBL" id="AIE86630.1"/>
    </source>
</evidence>
<dbReference type="InterPro" id="IPR001509">
    <property type="entry name" value="Epimerase_deHydtase"/>
</dbReference>
<dbReference type="Proteomes" id="UP000027982">
    <property type="component" value="Chromosome"/>
</dbReference>
<dbReference type="RefSeq" id="WP_025229424.1">
    <property type="nucleotide sequence ID" value="NZ_CP007139.1"/>
</dbReference>
<dbReference type="OrthoDB" id="9814124at2"/>
<evidence type="ECO:0000259" key="1">
    <source>
        <dbReference type="Pfam" id="PF01370"/>
    </source>
</evidence>
<keyword evidence="3" id="KW-1185">Reference proteome</keyword>
<dbReference type="KEGG" id="fgi:OP10G_3262"/>
<dbReference type="Gene3D" id="3.40.50.720">
    <property type="entry name" value="NAD(P)-binding Rossmann-like Domain"/>
    <property type="match status" value="1"/>
</dbReference>
<gene>
    <name evidence="2" type="ORF">OP10G_3262</name>
</gene>
<dbReference type="HOGENOM" id="CLU_007383_6_1_0"/>
<evidence type="ECO:0000313" key="3">
    <source>
        <dbReference type="Proteomes" id="UP000027982"/>
    </source>
</evidence>
<dbReference type="InterPro" id="IPR051783">
    <property type="entry name" value="NAD(P)-dependent_oxidoreduct"/>
</dbReference>
<protein>
    <submittedName>
        <fullName evidence="2">Putative NAD dependent epimerase/dehydratase family</fullName>
    </submittedName>
</protein>
<feature type="domain" description="NAD-dependent epimerase/dehydratase" evidence="1">
    <location>
        <begin position="3"/>
        <end position="231"/>
    </location>
</feature>
<accession>A0A068NV52</accession>
<reference evidence="2 3" key="1">
    <citation type="journal article" date="2014" name="PLoS ONE">
        <title>The first complete genome sequence of the class fimbriimonadia in the phylum armatimonadetes.</title>
        <authorList>
            <person name="Hu Z.Y."/>
            <person name="Wang Y.Z."/>
            <person name="Im W.T."/>
            <person name="Wang S.Y."/>
            <person name="Zhao G.P."/>
            <person name="Zheng H.J."/>
            <person name="Quan Z.X."/>
        </authorList>
    </citation>
    <scope>NUCLEOTIDE SEQUENCE [LARGE SCALE GENOMIC DNA]</scope>
    <source>
        <strain evidence="2">Gsoil 348</strain>
    </source>
</reference>
<dbReference type="Pfam" id="PF01370">
    <property type="entry name" value="Epimerase"/>
    <property type="match status" value="1"/>
</dbReference>
<dbReference type="AlphaFoldDB" id="A0A068NV52"/>
<dbReference type="SUPFAM" id="SSF51735">
    <property type="entry name" value="NAD(P)-binding Rossmann-fold domains"/>
    <property type="match status" value="1"/>
</dbReference>
<dbReference type="GO" id="GO:0004029">
    <property type="term" value="F:aldehyde dehydrogenase (NAD+) activity"/>
    <property type="evidence" value="ECO:0007669"/>
    <property type="project" value="TreeGrafter"/>
</dbReference>
<dbReference type="GO" id="GO:0005737">
    <property type="term" value="C:cytoplasm"/>
    <property type="evidence" value="ECO:0007669"/>
    <property type="project" value="TreeGrafter"/>
</dbReference>
<dbReference type="EMBL" id="CP007139">
    <property type="protein sequence ID" value="AIE86630.1"/>
    <property type="molecule type" value="Genomic_DNA"/>
</dbReference>